<dbReference type="EMBL" id="JACSQF010000028">
    <property type="protein sequence ID" value="MBD7982761.1"/>
    <property type="molecule type" value="Genomic_DNA"/>
</dbReference>
<evidence type="ECO:0000313" key="1">
    <source>
        <dbReference type="EMBL" id="MBD7982761.1"/>
    </source>
</evidence>
<organism evidence="1 2">
    <name type="scientific">Oerskovia merdavium</name>
    <dbReference type="NCBI Taxonomy" id="2762227"/>
    <lineage>
        <taxon>Bacteria</taxon>
        <taxon>Bacillati</taxon>
        <taxon>Actinomycetota</taxon>
        <taxon>Actinomycetes</taxon>
        <taxon>Micrococcales</taxon>
        <taxon>Cellulomonadaceae</taxon>
        <taxon>Oerskovia</taxon>
    </lineage>
</organism>
<dbReference type="Pfam" id="PF04796">
    <property type="entry name" value="RepA_C"/>
    <property type="match status" value="1"/>
</dbReference>
<dbReference type="RefSeq" id="WP_191805946.1">
    <property type="nucleotide sequence ID" value="NZ_JACSQF010000028.1"/>
</dbReference>
<evidence type="ECO:0008006" key="3">
    <source>
        <dbReference type="Google" id="ProtNLM"/>
    </source>
</evidence>
<evidence type="ECO:0000313" key="2">
    <source>
        <dbReference type="Proteomes" id="UP000655570"/>
    </source>
</evidence>
<dbReference type="Proteomes" id="UP000655570">
    <property type="component" value="Unassembled WGS sequence"/>
</dbReference>
<keyword evidence="2" id="KW-1185">Reference proteome</keyword>
<comment type="caution">
    <text evidence="1">The sequence shown here is derived from an EMBL/GenBank/DDBJ whole genome shotgun (WGS) entry which is preliminary data.</text>
</comment>
<protein>
    <recommendedName>
        <fullName evidence="3">Pirin</fullName>
    </recommendedName>
</protein>
<proteinExistence type="predicted"/>
<dbReference type="InterPro" id="IPR006881">
    <property type="entry name" value="RepA_C"/>
</dbReference>
<sequence>MSERQTKSDGAKVELVITPKQKRLLDDALAIEREDALSAGTVGFQARIWAQLALPYRDPGDVSRWERRNGNEVLIVRPAALINPDGSTRDGYPFGVIPRYLMTWMATEAVRTQSPRLDMGGSLNEFLAKVGMGRSGADGRRLKEQVHRLVGSTMQHQRFDRYDAGQWVQGENFNVASSFELWLPDRDGNDPEQGALWNNTITLSEPFFESIVTAPVPVDLRAMKALQGSPMRLDIYTWLTYRMSYLKGQTLIPWELLELQFGGQYSRTRKFKEAFVGHLAEVTTLYPAARVVIEDKGLKLLPSAPHVARRAARELGK</sequence>
<name>A0ABR8U3Z9_9CELL</name>
<reference evidence="1 2" key="1">
    <citation type="submission" date="2020-08" db="EMBL/GenBank/DDBJ databases">
        <title>A Genomic Blueprint of the Chicken Gut Microbiome.</title>
        <authorList>
            <person name="Gilroy R."/>
            <person name="Ravi A."/>
            <person name="Getino M."/>
            <person name="Pursley I."/>
            <person name="Horton D.L."/>
            <person name="Alikhan N.-F."/>
            <person name="Baker D."/>
            <person name="Gharbi K."/>
            <person name="Hall N."/>
            <person name="Watson M."/>
            <person name="Adriaenssens E.M."/>
            <person name="Foster-Nyarko E."/>
            <person name="Jarju S."/>
            <person name="Secka A."/>
            <person name="Antonio M."/>
            <person name="Oren A."/>
            <person name="Chaudhuri R."/>
            <person name="La Ragione R.M."/>
            <person name="Hildebrand F."/>
            <person name="Pallen M.J."/>
        </authorList>
    </citation>
    <scope>NUCLEOTIDE SEQUENCE [LARGE SCALE GENOMIC DNA]</scope>
    <source>
        <strain evidence="1 2">Sa2CUA9</strain>
    </source>
</reference>
<accession>A0ABR8U3Z9</accession>
<gene>
    <name evidence="1" type="ORF">H9641_18865</name>
</gene>